<proteinExistence type="inferred from homology"/>
<dbReference type="Pfam" id="PF25975">
    <property type="entry name" value="CzcB_C"/>
    <property type="match status" value="1"/>
</dbReference>
<evidence type="ECO:0000313" key="10">
    <source>
        <dbReference type="Proteomes" id="UP000185639"/>
    </source>
</evidence>
<dbReference type="EMBL" id="FTOH01000005">
    <property type="protein sequence ID" value="SIS85531.1"/>
    <property type="molecule type" value="Genomic_DNA"/>
</dbReference>
<keyword evidence="10" id="KW-1185">Reference proteome</keyword>
<dbReference type="OrthoDB" id="9806939at2"/>
<name>A0A1N7MHV7_9GAMM</name>
<evidence type="ECO:0000259" key="6">
    <source>
        <dbReference type="Pfam" id="PF25919"/>
    </source>
</evidence>
<evidence type="ECO:0000256" key="2">
    <source>
        <dbReference type="ARBA" id="ARBA00022448"/>
    </source>
</evidence>
<dbReference type="STRING" id="484498.SAMN05421686_105188"/>
<keyword evidence="2" id="KW-0813">Transport</keyword>
<dbReference type="GO" id="GO:0015679">
    <property type="term" value="P:plasma membrane copper ion transport"/>
    <property type="evidence" value="ECO:0007669"/>
    <property type="project" value="TreeGrafter"/>
</dbReference>
<comment type="similarity">
    <text evidence="1">Belongs to the membrane fusion protein (MFP) (TC 8.A.1) family.</text>
</comment>
<feature type="compositionally biased region" description="Basic and acidic residues" evidence="3">
    <location>
        <begin position="493"/>
        <end position="513"/>
    </location>
</feature>
<dbReference type="GO" id="GO:0016020">
    <property type="term" value="C:membrane"/>
    <property type="evidence" value="ECO:0007669"/>
    <property type="project" value="InterPro"/>
</dbReference>
<dbReference type="RefSeq" id="WP_076515532.1">
    <property type="nucleotide sequence ID" value="NZ_FTOH01000005.1"/>
</dbReference>
<accession>A0A1N7MHV7</accession>
<feature type="domain" description="Heavy metal binding" evidence="4">
    <location>
        <begin position="44"/>
        <end position="70"/>
    </location>
</feature>
<dbReference type="InterPro" id="IPR021647">
    <property type="entry name" value="CusF_Ec"/>
</dbReference>
<dbReference type="InterPro" id="IPR045800">
    <property type="entry name" value="HMBD"/>
</dbReference>
<organism evidence="9 10">
    <name type="scientific">Thalassolituus maritimus</name>
    <dbReference type="NCBI Taxonomy" id="484498"/>
    <lineage>
        <taxon>Bacteria</taxon>
        <taxon>Pseudomonadati</taxon>
        <taxon>Pseudomonadota</taxon>
        <taxon>Gammaproteobacteria</taxon>
        <taxon>Oceanospirillales</taxon>
        <taxon>Oceanospirillaceae</taxon>
        <taxon>Thalassolituus</taxon>
    </lineage>
</organism>
<dbReference type="Pfam" id="PF19335">
    <property type="entry name" value="HMBD"/>
    <property type="match status" value="1"/>
</dbReference>
<dbReference type="Pfam" id="PF11604">
    <property type="entry name" value="CusF_Ec"/>
    <property type="match status" value="1"/>
</dbReference>
<feature type="domain" description="CzcB-like C-terminal circularly permuted SH3-like" evidence="8">
    <location>
        <begin position="327"/>
        <end position="385"/>
    </location>
</feature>
<dbReference type="InterPro" id="IPR058790">
    <property type="entry name" value="BSH_CusB"/>
</dbReference>
<feature type="domain" description="CusB-like three alpha-helical bundle" evidence="5">
    <location>
        <begin position="159"/>
        <end position="205"/>
    </location>
</feature>
<feature type="domain" description="CusB-like beta-barrel" evidence="7">
    <location>
        <begin position="243"/>
        <end position="319"/>
    </location>
</feature>
<dbReference type="GO" id="GO:0030288">
    <property type="term" value="C:outer membrane-bounded periplasmic space"/>
    <property type="evidence" value="ECO:0007669"/>
    <property type="project" value="TreeGrafter"/>
</dbReference>
<dbReference type="GO" id="GO:0022857">
    <property type="term" value="F:transmembrane transporter activity"/>
    <property type="evidence" value="ECO:0007669"/>
    <property type="project" value="InterPro"/>
</dbReference>
<reference evidence="10" key="1">
    <citation type="submission" date="2017-01" db="EMBL/GenBank/DDBJ databases">
        <authorList>
            <person name="Varghese N."/>
            <person name="Submissions S."/>
        </authorList>
    </citation>
    <scope>NUCLEOTIDE SEQUENCE [LARGE SCALE GENOMIC DNA]</scope>
    <source>
        <strain evidence="10">DSM 24913</strain>
    </source>
</reference>
<sequence length="513" mass="56105">MKNNSVIFAAGVAVGLFVYWSAGQFSGGQSDSSGNAQKNNEPLYWVAPMDPDYRRDGPGKSPMGMDLVPVYEEDSQEDAAGTVRVAPELEHSFGVRTAEVTTGMLNPVIRSAGYVEYNDDFVVHMHPRTEGWIEKLHVRSEGDPVEKGAPLYDIYSPTLVNAQEEYLLALRRGNQQLASASRLRLQALQVPDDIIRQIENTRRVSQTLTMRAPQSGIVDQLNVRQGMYVVPGTEIMTLAQASQVWIITDVFSDDLSFIGGGESVEVTSQASPGNVWTGVVDYIYPALDTATRTAQVRIRLTSPTDMLRPGMYASVVIKPSASETLLIPRDAVIRVAEGTRVVLKTGAGKYRSVPVETGRSDADSVEIHRGLEAGDEVVISAHFMIDSESAKKADLSRFEHEMGMSEHKVPSTTETSSAMADGVINRLDKEARVANISRGPIEKWKRPAATMDFSLSDELDLSGLNEGDSIHFVFEVSNGEFTVTEVYTVSSDDMSKEMDSSHAAEPHKGADHD</sequence>
<dbReference type="Gene3D" id="2.40.50.100">
    <property type="match status" value="1"/>
</dbReference>
<dbReference type="FunFam" id="2.40.30.170:FF:000010">
    <property type="entry name" value="Efflux RND transporter periplasmic adaptor subunit"/>
    <property type="match status" value="1"/>
</dbReference>
<dbReference type="Gene3D" id="2.40.420.20">
    <property type="match status" value="1"/>
</dbReference>
<dbReference type="SUPFAM" id="SSF111369">
    <property type="entry name" value="HlyD-like secretion proteins"/>
    <property type="match status" value="1"/>
</dbReference>
<dbReference type="Gene3D" id="2.40.50.320">
    <property type="entry name" value="Copper binding periplasmic protein CusF"/>
    <property type="match status" value="1"/>
</dbReference>
<gene>
    <name evidence="9" type="ORF">SAMN05421686_105188</name>
</gene>
<dbReference type="NCBIfam" id="TIGR01730">
    <property type="entry name" value="RND_mfp"/>
    <property type="match status" value="1"/>
</dbReference>
<dbReference type="GO" id="GO:0060003">
    <property type="term" value="P:copper ion export"/>
    <property type="evidence" value="ECO:0007669"/>
    <property type="project" value="TreeGrafter"/>
</dbReference>
<dbReference type="PANTHER" id="PTHR30097">
    <property type="entry name" value="CATION EFFLUX SYSTEM PROTEIN CUSB"/>
    <property type="match status" value="1"/>
</dbReference>
<evidence type="ECO:0000259" key="5">
    <source>
        <dbReference type="Pfam" id="PF25869"/>
    </source>
</evidence>
<dbReference type="Gene3D" id="2.40.30.170">
    <property type="match status" value="1"/>
</dbReference>
<evidence type="ECO:0000256" key="1">
    <source>
        <dbReference type="ARBA" id="ARBA00009477"/>
    </source>
</evidence>
<dbReference type="InterPro" id="IPR042230">
    <property type="entry name" value="CusF_sf"/>
</dbReference>
<dbReference type="Pfam" id="PF25954">
    <property type="entry name" value="Beta-barrel_RND_2"/>
    <property type="match status" value="1"/>
</dbReference>
<feature type="region of interest" description="Disordered" evidence="3">
    <location>
        <begin position="492"/>
        <end position="513"/>
    </location>
</feature>
<protein>
    <submittedName>
        <fullName evidence="9">Membrane fusion protein, Cu(I)/Ag(I) efflux system</fullName>
    </submittedName>
</protein>
<evidence type="ECO:0000256" key="3">
    <source>
        <dbReference type="SAM" id="MobiDB-lite"/>
    </source>
</evidence>
<dbReference type="GO" id="GO:0046914">
    <property type="term" value="F:transition metal ion binding"/>
    <property type="evidence" value="ECO:0007669"/>
    <property type="project" value="TreeGrafter"/>
</dbReference>
<dbReference type="InterPro" id="IPR058649">
    <property type="entry name" value="CzcB_C"/>
</dbReference>
<dbReference type="Pfam" id="PF25869">
    <property type="entry name" value="3HB_CusB"/>
    <property type="match status" value="1"/>
</dbReference>
<evidence type="ECO:0000259" key="4">
    <source>
        <dbReference type="Pfam" id="PF19335"/>
    </source>
</evidence>
<dbReference type="Pfam" id="PF25919">
    <property type="entry name" value="BSH_CusB"/>
    <property type="match status" value="1"/>
</dbReference>
<dbReference type="Gene3D" id="6.10.140.730">
    <property type="match status" value="1"/>
</dbReference>
<dbReference type="Proteomes" id="UP000185639">
    <property type="component" value="Unassembled WGS sequence"/>
</dbReference>
<evidence type="ECO:0000259" key="7">
    <source>
        <dbReference type="Pfam" id="PF25954"/>
    </source>
</evidence>
<evidence type="ECO:0000259" key="8">
    <source>
        <dbReference type="Pfam" id="PF25975"/>
    </source>
</evidence>
<dbReference type="PANTHER" id="PTHR30097:SF15">
    <property type="entry name" value="CATION EFFLUX SYSTEM PROTEIN CUSB"/>
    <property type="match status" value="1"/>
</dbReference>
<dbReference type="InterPro" id="IPR058792">
    <property type="entry name" value="Beta-barrel_RND_2"/>
</dbReference>
<evidence type="ECO:0000313" key="9">
    <source>
        <dbReference type="EMBL" id="SIS85531.1"/>
    </source>
</evidence>
<dbReference type="InterPro" id="IPR006143">
    <property type="entry name" value="RND_pump_MFP"/>
</dbReference>
<dbReference type="InterPro" id="IPR051909">
    <property type="entry name" value="MFP_Cation_Efflux"/>
</dbReference>
<dbReference type="AlphaFoldDB" id="A0A1N7MHV7"/>
<feature type="domain" description="CusB-like barrel-sandwich hybrid" evidence="6">
    <location>
        <begin position="123"/>
        <end position="238"/>
    </location>
</feature>
<dbReference type="InterPro" id="IPR058791">
    <property type="entry name" value="3HB_CusB"/>
</dbReference>